<keyword evidence="2" id="KW-1185">Reference proteome</keyword>
<dbReference type="OrthoDB" id="6508505at2759"/>
<dbReference type="Proteomes" id="UP000316079">
    <property type="component" value="Unassembled WGS sequence"/>
</dbReference>
<evidence type="ECO:0000313" key="2">
    <source>
        <dbReference type="Proteomes" id="UP000316079"/>
    </source>
</evidence>
<reference evidence="1 2" key="1">
    <citation type="journal article" date="2019" name="Sci. Data">
        <title>Hybrid genome assembly and annotation of Danionella translucida.</title>
        <authorList>
            <person name="Kadobianskyi M."/>
            <person name="Schulze L."/>
            <person name="Schuelke M."/>
            <person name="Judkewitz B."/>
        </authorList>
    </citation>
    <scope>NUCLEOTIDE SEQUENCE [LARGE SCALE GENOMIC DNA]</scope>
    <source>
        <strain evidence="1 2">Bolton</strain>
    </source>
</reference>
<evidence type="ECO:0000313" key="1">
    <source>
        <dbReference type="EMBL" id="TRY92429.1"/>
    </source>
</evidence>
<accession>A0A553QR18</accession>
<gene>
    <name evidence="1" type="ORF">DNTS_028997</name>
</gene>
<dbReference type="EMBL" id="SRMA01025616">
    <property type="protein sequence ID" value="TRY92429.1"/>
    <property type="molecule type" value="Genomic_DNA"/>
</dbReference>
<protein>
    <submittedName>
        <fullName evidence="1">Uncharacterized protein</fullName>
    </submittedName>
</protein>
<sequence>MNKQHFKMSGKWGKYGKKYRKEWETEKGLKEWIRSVPNDDRKAFCKYCKCEVRAHHGDLVAHAATEKAAPFSNARTLFDTGSSNAEDVKTEDFWVEVSAYTDTAAMQQLNNSRSSGEKSIRQKC</sequence>
<organism evidence="1 2">
    <name type="scientific">Danionella cerebrum</name>
    <dbReference type="NCBI Taxonomy" id="2873325"/>
    <lineage>
        <taxon>Eukaryota</taxon>
        <taxon>Metazoa</taxon>
        <taxon>Chordata</taxon>
        <taxon>Craniata</taxon>
        <taxon>Vertebrata</taxon>
        <taxon>Euteleostomi</taxon>
        <taxon>Actinopterygii</taxon>
        <taxon>Neopterygii</taxon>
        <taxon>Teleostei</taxon>
        <taxon>Ostariophysi</taxon>
        <taxon>Cypriniformes</taxon>
        <taxon>Danionidae</taxon>
        <taxon>Danioninae</taxon>
        <taxon>Danionella</taxon>
    </lineage>
</organism>
<dbReference type="AlphaFoldDB" id="A0A553QR18"/>
<name>A0A553QR18_9TELE</name>
<proteinExistence type="predicted"/>
<comment type="caution">
    <text evidence="1">The sequence shown here is derived from an EMBL/GenBank/DDBJ whole genome shotgun (WGS) entry which is preliminary data.</text>
</comment>